<evidence type="ECO:0000256" key="4">
    <source>
        <dbReference type="RuleBase" id="RU367022"/>
    </source>
</evidence>
<dbReference type="GO" id="GO:0005375">
    <property type="term" value="F:copper ion transmembrane transporter activity"/>
    <property type="evidence" value="ECO:0007669"/>
    <property type="project" value="UniProtKB-UniRule"/>
</dbReference>
<comment type="subcellular location">
    <subcellularLocation>
        <location evidence="4">Membrane</location>
        <topology evidence="4">Multi-pass membrane protein</topology>
    </subcellularLocation>
</comment>
<accession>A0A7S9PVF5</accession>
<name>A0A7S9PVF5_EPIFF</name>
<feature type="transmembrane region" description="Helical" evidence="4">
    <location>
        <begin position="50"/>
        <end position="68"/>
    </location>
</feature>
<dbReference type="Proteomes" id="UP000594364">
    <property type="component" value="Chromosome 3"/>
</dbReference>
<evidence type="ECO:0000256" key="2">
    <source>
        <dbReference type="ARBA" id="ARBA00022989"/>
    </source>
</evidence>
<dbReference type="Pfam" id="PF04145">
    <property type="entry name" value="Ctr"/>
    <property type="match status" value="1"/>
</dbReference>
<feature type="transmembrane region" description="Helical" evidence="4">
    <location>
        <begin position="98"/>
        <end position="120"/>
    </location>
</feature>
<dbReference type="InterPro" id="IPR007274">
    <property type="entry name" value="Cop_transporter"/>
</dbReference>
<keyword evidence="4" id="KW-0187">Copper transport</keyword>
<keyword evidence="6" id="KW-1185">Reference proteome</keyword>
<protein>
    <recommendedName>
        <fullName evidence="4">Copper transport protein</fullName>
    </recommendedName>
</protein>
<reference evidence="5 6" key="1">
    <citation type="journal article" date="2018" name="PLoS Genet.">
        <title>Repeat elements organise 3D genome structure and mediate transcription in the filamentous fungus Epichloe festucae.</title>
        <authorList>
            <person name="Winter D.J."/>
            <person name="Ganley A.R.D."/>
            <person name="Young C.A."/>
            <person name="Liachko I."/>
            <person name="Schardl C.L."/>
            <person name="Dupont P.Y."/>
            <person name="Berry D."/>
            <person name="Ram A."/>
            <person name="Scott B."/>
            <person name="Cox M.P."/>
        </authorList>
    </citation>
    <scope>NUCLEOTIDE SEQUENCE [LARGE SCALE GENOMIC DNA]</scope>
    <source>
        <strain evidence="5 6">Fl1</strain>
    </source>
</reference>
<sequence>MNHAGHDHAAMDHGGRGGMADMCSMSMLFTWDTNNLCIVFRQWHVRSTPGLILSLAAVVLLAMGYEALRALSRTYEDGINQRLSVMPRRNQENASKRWHVIKAVLYGVQNFYAFMLMLIFMTYNGWVMIAVSLGAFLGYLVFGHSTSATKDNACH</sequence>
<keyword evidence="4" id="KW-0406">Ion transport</keyword>
<keyword evidence="3 4" id="KW-0472">Membrane</keyword>
<dbReference type="GO" id="GO:0016020">
    <property type="term" value="C:membrane"/>
    <property type="evidence" value="ECO:0007669"/>
    <property type="project" value="UniProtKB-SubCell"/>
</dbReference>
<dbReference type="PANTHER" id="PTHR12483">
    <property type="entry name" value="SOLUTE CARRIER FAMILY 31 COPPER TRANSPORTERS"/>
    <property type="match status" value="1"/>
</dbReference>
<evidence type="ECO:0000256" key="3">
    <source>
        <dbReference type="ARBA" id="ARBA00023136"/>
    </source>
</evidence>
<comment type="similarity">
    <text evidence="4">Belongs to the copper transporter (Ctr) (TC 1.A.56) family. SLC31A subfamily.</text>
</comment>
<evidence type="ECO:0000256" key="1">
    <source>
        <dbReference type="ARBA" id="ARBA00022692"/>
    </source>
</evidence>
<evidence type="ECO:0000313" key="6">
    <source>
        <dbReference type="Proteomes" id="UP000594364"/>
    </source>
</evidence>
<keyword evidence="1 4" id="KW-0812">Transmembrane</keyword>
<proteinExistence type="inferred from homology"/>
<organism evidence="5 6">
    <name type="scientific">Epichloe festucae (strain Fl1)</name>
    <dbReference type="NCBI Taxonomy" id="877507"/>
    <lineage>
        <taxon>Eukaryota</taxon>
        <taxon>Fungi</taxon>
        <taxon>Dikarya</taxon>
        <taxon>Ascomycota</taxon>
        <taxon>Pezizomycotina</taxon>
        <taxon>Sordariomycetes</taxon>
        <taxon>Hypocreomycetidae</taxon>
        <taxon>Hypocreales</taxon>
        <taxon>Clavicipitaceae</taxon>
        <taxon>Epichloe</taxon>
    </lineage>
</organism>
<feature type="transmembrane region" description="Helical" evidence="4">
    <location>
        <begin position="126"/>
        <end position="142"/>
    </location>
</feature>
<keyword evidence="4" id="KW-0813">Transport</keyword>
<keyword evidence="4" id="KW-0186">Copper</keyword>
<dbReference type="EMBL" id="CP031387">
    <property type="protein sequence ID" value="QPH00930.1"/>
    <property type="molecule type" value="Genomic_DNA"/>
</dbReference>
<dbReference type="OrthoDB" id="161814at2759"/>
<gene>
    <name evidence="5" type="ORF">C2857_005046</name>
</gene>
<evidence type="ECO:0000313" key="5">
    <source>
        <dbReference type="EMBL" id="QPH00930.1"/>
    </source>
</evidence>
<dbReference type="PANTHER" id="PTHR12483:SF115">
    <property type="entry name" value="COPPER TRANSPORT PROTEIN"/>
    <property type="match status" value="1"/>
</dbReference>
<dbReference type="AlphaFoldDB" id="A0A7S9PVF5"/>
<keyword evidence="2 4" id="KW-1133">Transmembrane helix</keyword>